<sequence length="71" mass="8064">MHTKRIPYWIWSFAAIGALILAVGMIAWSLLQAREAIQKAAEIPPETSLPSQGFDRQGFEELLPRLQRTDQ</sequence>
<dbReference type="EMBL" id="MHSS01000015">
    <property type="protein sequence ID" value="OHA47618.1"/>
    <property type="molecule type" value="Genomic_DNA"/>
</dbReference>
<organism evidence="2 3">
    <name type="scientific">Candidatus Terrybacteria bacterium RIFCSPHIGHO2_01_FULL_48_17</name>
    <dbReference type="NCBI Taxonomy" id="1802362"/>
    <lineage>
        <taxon>Bacteria</taxon>
        <taxon>Candidatus Terryibacteriota</taxon>
    </lineage>
</organism>
<protein>
    <submittedName>
        <fullName evidence="2">Uncharacterized protein</fullName>
    </submittedName>
</protein>
<comment type="caution">
    <text evidence="2">The sequence shown here is derived from an EMBL/GenBank/DDBJ whole genome shotgun (WGS) entry which is preliminary data.</text>
</comment>
<evidence type="ECO:0000313" key="2">
    <source>
        <dbReference type="EMBL" id="OHA47618.1"/>
    </source>
</evidence>
<evidence type="ECO:0000313" key="3">
    <source>
        <dbReference type="Proteomes" id="UP000177629"/>
    </source>
</evidence>
<accession>A0A1G2PGZ0</accession>
<gene>
    <name evidence="2" type="ORF">A2806_03290</name>
</gene>
<keyword evidence="1" id="KW-0812">Transmembrane</keyword>
<evidence type="ECO:0000256" key="1">
    <source>
        <dbReference type="SAM" id="Phobius"/>
    </source>
</evidence>
<dbReference type="STRING" id="1802362.A2806_03290"/>
<proteinExistence type="predicted"/>
<reference evidence="2 3" key="1">
    <citation type="journal article" date="2016" name="Nat. Commun.">
        <title>Thousands of microbial genomes shed light on interconnected biogeochemical processes in an aquifer system.</title>
        <authorList>
            <person name="Anantharaman K."/>
            <person name="Brown C.T."/>
            <person name="Hug L.A."/>
            <person name="Sharon I."/>
            <person name="Castelle C.J."/>
            <person name="Probst A.J."/>
            <person name="Thomas B.C."/>
            <person name="Singh A."/>
            <person name="Wilkins M.J."/>
            <person name="Karaoz U."/>
            <person name="Brodie E.L."/>
            <person name="Williams K.H."/>
            <person name="Hubbard S.S."/>
            <person name="Banfield J.F."/>
        </authorList>
    </citation>
    <scope>NUCLEOTIDE SEQUENCE [LARGE SCALE GENOMIC DNA]</scope>
</reference>
<keyword evidence="1" id="KW-0472">Membrane</keyword>
<keyword evidence="1" id="KW-1133">Transmembrane helix</keyword>
<feature type="transmembrane region" description="Helical" evidence="1">
    <location>
        <begin position="6"/>
        <end position="31"/>
    </location>
</feature>
<dbReference type="AlphaFoldDB" id="A0A1G2PGZ0"/>
<dbReference type="Proteomes" id="UP000177629">
    <property type="component" value="Unassembled WGS sequence"/>
</dbReference>
<name>A0A1G2PGZ0_9BACT</name>